<feature type="non-terminal residue" evidence="1">
    <location>
        <position position="1"/>
    </location>
</feature>
<gene>
    <name evidence="1" type="ORF">S01H1_74348</name>
</gene>
<comment type="caution">
    <text evidence="1">The sequence shown here is derived from an EMBL/GenBank/DDBJ whole genome shotgun (WGS) entry which is preliminary data.</text>
</comment>
<dbReference type="AlphaFoldDB" id="X0XLH9"/>
<evidence type="ECO:0000313" key="1">
    <source>
        <dbReference type="EMBL" id="GAG36192.1"/>
    </source>
</evidence>
<dbReference type="EMBL" id="BARS01049741">
    <property type="protein sequence ID" value="GAG36192.1"/>
    <property type="molecule type" value="Genomic_DNA"/>
</dbReference>
<reference evidence="1" key="1">
    <citation type="journal article" date="2014" name="Front. Microbiol.">
        <title>High frequency of phylogenetically diverse reductive dehalogenase-homologous genes in deep subseafloor sedimentary metagenomes.</title>
        <authorList>
            <person name="Kawai M."/>
            <person name="Futagami T."/>
            <person name="Toyoda A."/>
            <person name="Takaki Y."/>
            <person name="Nishi S."/>
            <person name="Hori S."/>
            <person name="Arai W."/>
            <person name="Tsubouchi T."/>
            <person name="Morono Y."/>
            <person name="Uchiyama I."/>
            <person name="Ito T."/>
            <person name="Fujiyama A."/>
            <person name="Inagaki F."/>
            <person name="Takami H."/>
        </authorList>
    </citation>
    <scope>NUCLEOTIDE SEQUENCE</scope>
    <source>
        <strain evidence="1">Expedition CK06-06</strain>
    </source>
</reference>
<proteinExistence type="predicted"/>
<organism evidence="1">
    <name type="scientific">marine sediment metagenome</name>
    <dbReference type="NCBI Taxonomy" id="412755"/>
    <lineage>
        <taxon>unclassified sequences</taxon>
        <taxon>metagenomes</taxon>
        <taxon>ecological metagenomes</taxon>
    </lineage>
</organism>
<sequence length="93" mass="11267">GYEELFEKLKIKYDKSQSLEKFQEQIDKYVEDTAKTEVKYKIAGFSCISMFTEKDSEMYYERMFDYFIPKMLEEGLDKIENIINENMQIKENN</sequence>
<name>X0XLH9_9ZZZZ</name>
<protein>
    <submittedName>
        <fullName evidence="1">Uncharacterized protein</fullName>
    </submittedName>
</protein>
<accession>X0XLH9</accession>